<protein>
    <recommendedName>
        <fullName evidence="3">DUF4365 domain-containing protein</fullName>
    </recommendedName>
</protein>
<dbReference type="Proteomes" id="UP001349262">
    <property type="component" value="Unassembled WGS sequence"/>
</dbReference>
<sequence length="69" mass="7624">MSRNPTKHRPALHVYVVEGEGETAYWTKIGAAWAHDDGDGFNLQLSAVPLQGRLVIRKPRPKGDEEAGQ</sequence>
<evidence type="ECO:0000313" key="1">
    <source>
        <dbReference type="EMBL" id="MEE7455976.1"/>
    </source>
</evidence>
<organism evidence="1 2">
    <name type="scientific">Methylobacterium radiotolerans</name>
    <dbReference type="NCBI Taxonomy" id="31998"/>
    <lineage>
        <taxon>Bacteria</taxon>
        <taxon>Pseudomonadati</taxon>
        <taxon>Pseudomonadota</taxon>
        <taxon>Alphaproteobacteria</taxon>
        <taxon>Hyphomicrobiales</taxon>
        <taxon>Methylobacteriaceae</taxon>
        <taxon>Methylobacterium</taxon>
    </lineage>
</organism>
<proteinExistence type="predicted"/>
<gene>
    <name evidence="1" type="ORF">MRSR164_03875</name>
</gene>
<name>A0ABU7T5Y7_9HYPH</name>
<comment type="caution">
    <text evidence="1">The sequence shown here is derived from an EMBL/GenBank/DDBJ whole genome shotgun (WGS) entry which is preliminary data.</text>
</comment>
<evidence type="ECO:0008006" key="3">
    <source>
        <dbReference type="Google" id="ProtNLM"/>
    </source>
</evidence>
<reference evidence="1 2" key="1">
    <citation type="journal article" date="2012" name="Genet. Mol. Biol.">
        <title>Analysis of 16S rRNA and mxaF genes revealing insights into Methylobacterium niche-specific plant association.</title>
        <authorList>
            <person name="Dourado M.N."/>
            <person name="Andreote F.D."/>
            <person name="Dini-Andreote F."/>
            <person name="Conti R."/>
            <person name="Araujo J.M."/>
            <person name="Araujo W.L."/>
        </authorList>
    </citation>
    <scope>NUCLEOTIDE SEQUENCE [LARGE SCALE GENOMIC DNA]</scope>
    <source>
        <strain evidence="1 2">SR1.6/4</strain>
    </source>
</reference>
<evidence type="ECO:0000313" key="2">
    <source>
        <dbReference type="Proteomes" id="UP001349262"/>
    </source>
</evidence>
<dbReference type="EMBL" id="MLBY01000002">
    <property type="protein sequence ID" value="MEE7455976.1"/>
    <property type="molecule type" value="Genomic_DNA"/>
</dbReference>
<accession>A0ABU7T5Y7</accession>
<keyword evidence="2" id="KW-1185">Reference proteome</keyword>